<reference evidence="3 4" key="1">
    <citation type="submission" date="2019-02" db="EMBL/GenBank/DDBJ databases">
        <title>Draft genome sequences of novel Actinobacteria.</title>
        <authorList>
            <person name="Sahin N."/>
            <person name="Ay H."/>
            <person name="Saygin H."/>
        </authorList>
    </citation>
    <scope>NUCLEOTIDE SEQUENCE [LARGE SCALE GENOMIC DNA]</scope>
    <source>
        <strain evidence="3 4">KC603</strain>
    </source>
</reference>
<protein>
    <submittedName>
        <fullName evidence="3">PKD domain-containing protein</fullName>
    </submittedName>
</protein>
<dbReference type="PANTHER" id="PTHR47197">
    <property type="entry name" value="PROTEIN NIRF"/>
    <property type="match status" value="1"/>
</dbReference>
<dbReference type="InterPro" id="IPR011044">
    <property type="entry name" value="Quino_amine_DH_bsu"/>
</dbReference>
<dbReference type="InterPro" id="IPR051200">
    <property type="entry name" value="Host-pathogen_enzymatic-act"/>
</dbReference>
<evidence type="ECO:0000313" key="4">
    <source>
        <dbReference type="Proteomes" id="UP000295621"/>
    </source>
</evidence>
<dbReference type="AlphaFoldDB" id="A0A4R4RGR8"/>
<dbReference type="SUPFAM" id="SSF50969">
    <property type="entry name" value="YVTN repeat-like/Quinoprotein amine dehydrogenase"/>
    <property type="match status" value="1"/>
</dbReference>
<proteinExistence type="predicted"/>
<feature type="compositionally biased region" description="Low complexity" evidence="1">
    <location>
        <begin position="55"/>
        <end position="64"/>
    </location>
</feature>
<dbReference type="PROSITE" id="PS50093">
    <property type="entry name" value="PKD"/>
    <property type="match status" value="1"/>
</dbReference>
<dbReference type="Pfam" id="PF10282">
    <property type="entry name" value="Lactonase"/>
    <property type="match status" value="2"/>
</dbReference>
<dbReference type="InterPro" id="IPR015943">
    <property type="entry name" value="WD40/YVTN_repeat-like_dom_sf"/>
</dbReference>
<dbReference type="InterPro" id="IPR000601">
    <property type="entry name" value="PKD_dom"/>
</dbReference>
<dbReference type="InterPro" id="IPR035986">
    <property type="entry name" value="PKD_dom_sf"/>
</dbReference>
<feature type="region of interest" description="Disordered" evidence="1">
    <location>
        <begin position="40"/>
        <end position="64"/>
    </location>
</feature>
<dbReference type="CDD" id="cd00146">
    <property type="entry name" value="PKD"/>
    <property type="match status" value="1"/>
</dbReference>
<dbReference type="GO" id="GO:0005975">
    <property type="term" value="P:carbohydrate metabolic process"/>
    <property type="evidence" value="ECO:0007669"/>
    <property type="project" value="UniProtKB-ARBA"/>
</dbReference>
<comment type="caution">
    <text evidence="3">The sequence shown here is derived from an EMBL/GenBank/DDBJ whole genome shotgun (WGS) entry which is preliminary data.</text>
</comment>
<dbReference type="EMBL" id="SMKL01000069">
    <property type="protein sequence ID" value="TDC47732.1"/>
    <property type="molecule type" value="Genomic_DNA"/>
</dbReference>
<dbReference type="Gene3D" id="2.130.10.10">
    <property type="entry name" value="YVTN repeat-like/Quinoprotein amine dehydrogenase"/>
    <property type="match status" value="3"/>
</dbReference>
<evidence type="ECO:0000313" key="3">
    <source>
        <dbReference type="EMBL" id="TDC47732.1"/>
    </source>
</evidence>
<feature type="domain" description="PKD" evidence="2">
    <location>
        <begin position="453"/>
        <end position="516"/>
    </location>
</feature>
<dbReference type="PANTHER" id="PTHR47197:SF3">
    <property type="entry name" value="DIHYDRO-HEME D1 DEHYDROGENASE"/>
    <property type="match status" value="1"/>
</dbReference>
<organism evidence="3 4">
    <name type="scientific">Jiangella ureilytica</name>
    <dbReference type="NCBI Taxonomy" id="2530374"/>
    <lineage>
        <taxon>Bacteria</taxon>
        <taxon>Bacillati</taxon>
        <taxon>Actinomycetota</taxon>
        <taxon>Actinomycetes</taxon>
        <taxon>Jiangellales</taxon>
        <taxon>Jiangellaceae</taxon>
        <taxon>Jiangella</taxon>
    </lineage>
</organism>
<evidence type="ECO:0000256" key="1">
    <source>
        <dbReference type="SAM" id="MobiDB-lite"/>
    </source>
</evidence>
<dbReference type="Pfam" id="PF18911">
    <property type="entry name" value="PKD_4"/>
    <property type="match status" value="1"/>
</dbReference>
<feature type="region of interest" description="Disordered" evidence="1">
    <location>
        <begin position="419"/>
        <end position="438"/>
    </location>
</feature>
<dbReference type="OrthoDB" id="3395603at2"/>
<evidence type="ECO:0000259" key="2">
    <source>
        <dbReference type="PROSITE" id="PS50093"/>
    </source>
</evidence>
<dbReference type="Gene3D" id="2.60.40.10">
    <property type="entry name" value="Immunoglobulins"/>
    <property type="match status" value="1"/>
</dbReference>
<dbReference type="InterPro" id="IPR022409">
    <property type="entry name" value="PKD/Chitinase_dom"/>
</dbReference>
<dbReference type="Proteomes" id="UP000295621">
    <property type="component" value="Unassembled WGS sequence"/>
</dbReference>
<name>A0A4R4RGR8_9ACTN</name>
<accession>A0A4R4RGR8</accession>
<keyword evidence="4" id="KW-1185">Reference proteome</keyword>
<dbReference type="InterPro" id="IPR019405">
    <property type="entry name" value="Lactonase_7-beta_prop"/>
</dbReference>
<dbReference type="SMART" id="SM00089">
    <property type="entry name" value="PKD"/>
    <property type="match status" value="1"/>
</dbReference>
<dbReference type="InterPro" id="IPR013783">
    <property type="entry name" value="Ig-like_fold"/>
</dbReference>
<sequence length="547" mass="55738">MDCICAVGRQPRTGGDPVAPIMDARVARVTFVIRSVHRGPDPVIDAEGSSRRRTTAPPSRGPPAILGGSSMFVRMLAAGLAAGLATSTGAVPGASGDEPAVSRTLVVGNGGSSDVASFVVGADGTPDATGILEPTGGRDGSNSVVFAPDGDVAYVAYRDSGRVAAYAVGENGELSLLAPPVPTGGSFTFGIAMTPDGRSLYVSNVGSDTITVFDVAADGTLARRGNPVATGFANPRGLVVSPDGHSLYVGHGIPLTEPTNVLVRFAIGTDGELRSRGVVAETGGAATGMGITPDGRFLYIATISTDEVYGFRIRHDGRLTAVPGSPYAVADHSEGIAISPDGRRLFVASPGQDRPDSGTGGVTAFHVRQNGRLRPLGEPVKAGLGPVGITTSPDGRFLFVSNFDSSELSAYRVTSDGLVPTPGSPVRTGGRGPASQSLAIRPNQGPVAALTATAGRAGTVTRFDATGGADPDGTVARYDWDFGDGTRLADGGPTPTHVYRTSGVHHARVTLTDNEGCSTTDVFTGQTFLCHGTAAARATHAVVVPRR</sequence>
<dbReference type="SUPFAM" id="SSF49299">
    <property type="entry name" value="PKD domain"/>
    <property type="match status" value="1"/>
</dbReference>
<gene>
    <name evidence="3" type="ORF">E1212_23495</name>
</gene>